<dbReference type="PANTHER" id="PTHR23080:SF143">
    <property type="entry name" value="SI:DKEY-56D12.4"/>
    <property type="match status" value="1"/>
</dbReference>
<sequence length="145" mass="16475">HEQEKTASFCIERFKDCDKDFAAYTGLPSYQHFTALTAFLDPREGGCNVLRTECVGGAGASSGRNRKLTMENELFLVLVRLRLSLFEHNLAHRFCIAQSNVSRICSSWINFMYLNLTTLPLWAPREAIDATMPCVFSKKYPTTRV</sequence>
<accession>A0A1S4LS69</accession>
<evidence type="ECO:0000259" key="1">
    <source>
        <dbReference type="Pfam" id="PF13613"/>
    </source>
</evidence>
<feature type="domain" description="Transposase Helix-turn-helix" evidence="1">
    <location>
        <begin position="66"/>
        <end position="117"/>
    </location>
</feature>
<dbReference type="AlphaFoldDB" id="A0A1S4LS69"/>
<keyword evidence="3" id="KW-1185">Reference proteome</keyword>
<reference evidence="2" key="2">
    <citation type="submission" date="2020-05" db="UniProtKB">
        <authorList>
            <consortium name="EnsemblMetazoa"/>
        </authorList>
    </citation>
    <scope>IDENTIFICATION</scope>
    <source>
        <strain evidence="2">wikel</strain>
    </source>
</reference>
<protein>
    <recommendedName>
        <fullName evidence="1">Transposase Helix-turn-helix domain-containing protein</fullName>
    </recommendedName>
</protein>
<dbReference type="VEuPathDB" id="VectorBase:ISCI024143"/>
<evidence type="ECO:0000313" key="2">
    <source>
        <dbReference type="EnsemblMetazoa" id="ISCW018394-PA"/>
    </source>
</evidence>
<dbReference type="EnsemblMetazoa" id="ISCW018394-RA">
    <property type="protein sequence ID" value="ISCW018394-PA"/>
    <property type="gene ID" value="ISCW018394"/>
</dbReference>
<dbReference type="PANTHER" id="PTHR23080">
    <property type="entry name" value="THAP DOMAIN PROTEIN"/>
    <property type="match status" value="1"/>
</dbReference>
<dbReference type="InterPro" id="IPR027805">
    <property type="entry name" value="Transposase_HTH_dom"/>
</dbReference>
<dbReference type="Proteomes" id="UP000001555">
    <property type="component" value="Unassembled WGS sequence"/>
</dbReference>
<evidence type="ECO:0000313" key="3">
    <source>
        <dbReference type="Proteomes" id="UP000001555"/>
    </source>
</evidence>
<dbReference type="Pfam" id="PF13613">
    <property type="entry name" value="HTH_Tnp_4"/>
    <property type="match status" value="1"/>
</dbReference>
<organism evidence="2 3">
    <name type="scientific">Ixodes scapularis</name>
    <name type="common">Black-legged tick</name>
    <name type="synonym">Deer tick</name>
    <dbReference type="NCBI Taxonomy" id="6945"/>
    <lineage>
        <taxon>Eukaryota</taxon>
        <taxon>Metazoa</taxon>
        <taxon>Ecdysozoa</taxon>
        <taxon>Arthropoda</taxon>
        <taxon>Chelicerata</taxon>
        <taxon>Arachnida</taxon>
        <taxon>Acari</taxon>
        <taxon>Parasitiformes</taxon>
        <taxon>Ixodida</taxon>
        <taxon>Ixodoidea</taxon>
        <taxon>Ixodidae</taxon>
        <taxon>Ixodinae</taxon>
        <taxon>Ixodes</taxon>
    </lineage>
</organism>
<dbReference type="VEuPathDB" id="VectorBase:ISCP_014727"/>
<proteinExistence type="predicted"/>
<name>A0A1S4LS69_IXOSC</name>
<dbReference type="VEuPathDB" id="VectorBase:ISCW018394"/>
<reference evidence="3" key="1">
    <citation type="submission" date="2008-03" db="EMBL/GenBank/DDBJ databases">
        <title>Annotation of Ixodes scapularis.</title>
        <authorList>
            <consortium name="Ixodes scapularis Genome Project Consortium"/>
            <person name="Caler E."/>
            <person name="Hannick L.I."/>
            <person name="Bidwell S."/>
            <person name="Joardar V."/>
            <person name="Thiagarajan M."/>
            <person name="Amedeo P."/>
            <person name="Galinsky K.J."/>
            <person name="Schobel S."/>
            <person name="Inman J."/>
            <person name="Hostetler J."/>
            <person name="Miller J."/>
            <person name="Hammond M."/>
            <person name="Megy K."/>
            <person name="Lawson D."/>
            <person name="Kodira C."/>
            <person name="Sutton G."/>
            <person name="Meyer J."/>
            <person name="Hill C.A."/>
            <person name="Birren B."/>
            <person name="Nene V."/>
            <person name="Collins F."/>
            <person name="Alarcon-Chaidez F."/>
            <person name="Wikel S."/>
            <person name="Strausberg R."/>
        </authorList>
    </citation>
    <scope>NUCLEOTIDE SEQUENCE [LARGE SCALE GENOMIC DNA]</scope>
    <source>
        <strain evidence="3">Wikel</strain>
    </source>
</reference>
<dbReference type="InParanoid" id="A0A1S4LS69"/>
<dbReference type="EMBL" id="ABJB010949558">
    <property type="status" value="NOT_ANNOTATED_CDS"/>
    <property type="molecule type" value="Genomic_DNA"/>
</dbReference>
<dbReference type="OrthoDB" id="10067002at2759"/>